<keyword evidence="4" id="KW-1185">Reference proteome</keyword>
<organism evidence="3 4">
    <name type="scientific">Lasius platythorax</name>
    <dbReference type="NCBI Taxonomy" id="488582"/>
    <lineage>
        <taxon>Eukaryota</taxon>
        <taxon>Metazoa</taxon>
        <taxon>Ecdysozoa</taxon>
        <taxon>Arthropoda</taxon>
        <taxon>Hexapoda</taxon>
        <taxon>Insecta</taxon>
        <taxon>Pterygota</taxon>
        <taxon>Neoptera</taxon>
        <taxon>Endopterygota</taxon>
        <taxon>Hymenoptera</taxon>
        <taxon>Apocrita</taxon>
        <taxon>Aculeata</taxon>
        <taxon>Formicoidea</taxon>
        <taxon>Formicidae</taxon>
        <taxon>Formicinae</taxon>
        <taxon>Lasius</taxon>
        <taxon>Lasius</taxon>
    </lineage>
</organism>
<dbReference type="AlphaFoldDB" id="A0AAV2P036"/>
<proteinExistence type="predicted"/>
<evidence type="ECO:0000256" key="2">
    <source>
        <dbReference type="ARBA" id="ARBA00023134"/>
    </source>
</evidence>
<keyword evidence="1" id="KW-0547">Nucleotide-binding</keyword>
<keyword evidence="2" id="KW-0342">GTP-binding</keyword>
<evidence type="ECO:0000256" key="1">
    <source>
        <dbReference type="ARBA" id="ARBA00022741"/>
    </source>
</evidence>
<accession>A0AAV2P036</accession>
<dbReference type="Pfam" id="PF08477">
    <property type="entry name" value="Roc"/>
    <property type="match status" value="1"/>
</dbReference>
<dbReference type="EMBL" id="OZ034828">
    <property type="protein sequence ID" value="CAL1684570.1"/>
    <property type="molecule type" value="Genomic_DNA"/>
</dbReference>
<dbReference type="Proteomes" id="UP001497644">
    <property type="component" value="Chromosome 5"/>
</dbReference>
<dbReference type="Gene3D" id="3.40.50.300">
    <property type="entry name" value="P-loop containing nucleotide triphosphate hydrolases"/>
    <property type="match status" value="1"/>
</dbReference>
<evidence type="ECO:0000313" key="4">
    <source>
        <dbReference type="Proteomes" id="UP001497644"/>
    </source>
</evidence>
<evidence type="ECO:0000313" key="3">
    <source>
        <dbReference type="EMBL" id="CAL1684570.1"/>
    </source>
</evidence>
<name>A0AAV2P036_9HYME</name>
<dbReference type="GO" id="GO:0005525">
    <property type="term" value="F:GTP binding"/>
    <property type="evidence" value="ECO:0007669"/>
    <property type="project" value="UniProtKB-KW"/>
</dbReference>
<dbReference type="PANTHER" id="PTHR24073">
    <property type="entry name" value="DRAB5-RELATED"/>
    <property type="match status" value="1"/>
</dbReference>
<dbReference type="SUPFAM" id="SSF52540">
    <property type="entry name" value="P-loop containing nucleoside triphosphate hydrolases"/>
    <property type="match status" value="1"/>
</dbReference>
<sequence>MHTLKLVMIGPTRSGKTTIANFLADATEMPYDYHPTQGVRILEFEINDIEINDEHISRDIELWDCSGDHKFKNCWPAIRKGVHGVILVYSAKMQDSSRQLKEFYDYFISGAKLGPNNCVIFFFDPDNATSSASKIVSSSFSNVSHVKCNVDDGGDKLKADFRLFLSTLMSKLQENKEEKLILSDNILFAK</sequence>
<dbReference type="InterPro" id="IPR027417">
    <property type="entry name" value="P-loop_NTPase"/>
</dbReference>
<gene>
    <name evidence="3" type="ORF">LPLAT_LOCUS10164</name>
</gene>
<protein>
    <recommendedName>
        <fullName evidence="5">Rab-like protein 5</fullName>
    </recommendedName>
</protein>
<evidence type="ECO:0008006" key="5">
    <source>
        <dbReference type="Google" id="ProtNLM"/>
    </source>
</evidence>
<reference evidence="3" key="1">
    <citation type="submission" date="2024-04" db="EMBL/GenBank/DDBJ databases">
        <authorList>
            <consortium name="Molecular Ecology Group"/>
        </authorList>
    </citation>
    <scope>NUCLEOTIDE SEQUENCE</scope>
</reference>